<dbReference type="GO" id="GO:0004674">
    <property type="term" value="F:protein serine/threonine kinase activity"/>
    <property type="evidence" value="ECO:0007669"/>
    <property type="project" value="UniProtKB-KW"/>
</dbReference>
<evidence type="ECO:0000313" key="7">
    <source>
        <dbReference type="EMBL" id="EMR10885.1"/>
    </source>
</evidence>
<dbReference type="VEuPathDB" id="FungiDB:PNEG_01031"/>
<dbReference type="PANTHER" id="PTHR24348:SF68">
    <property type="entry name" value="SERINE_THREONINE-PROTEIN KINASE ATG1C"/>
    <property type="match status" value="1"/>
</dbReference>
<dbReference type="GO" id="GO:0042308">
    <property type="term" value="P:negative regulation of protein import into nucleus"/>
    <property type="evidence" value="ECO:0007669"/>
    <property type="project" value="EnsemblFungi"/>
</dbReference>
<dbReference type="InterPro" id="IPR000719">
    <property type="entry name" value="Prot_kinase_dom"/>
</dbReference>
<evidence type="ECO:0000256" key="5">
    <source>
        <dbReference type="SAM" id="Phobius"/>
    </source>
</evidence>
<dbReference type="AlphaFoldDB" id="M7PAK8"/>
<dbReference type="PROSITE" id="PS00107">
    <property type="entry name" value="PROTEIN_KINASE_ATP"/>
    <property type="match status" value="1"/>
</dbReference>
<dbReference type="InterPro" id="IPR017441">
    <property type="entry name" value="Protein_kinase_ATP_BS"/>
</dbReference>
<dbReference type="InterPro" id="IPR008271">
    <property type="entry name" value="Ser/Thr_kinase_AS"/>
</dbReference>
<keyword evidence="4" id="KW-0418">Kinase</keyword>
<sequence length="356" mass="39896">MSMSQESKIGLVLDNRFEITGIIGVGTYGIVYIAMDIFTCVSYAIKSILKMGHDFRQQKFQAREIALHSKVHSHPHIVSIIEILDAPDCVYIVMEYCSEGDLFTAITEKNGYVGNDALIRQVFLQLLSAVEYCHSSGIYHRDLKPENILVTQSGKFLKLADFGLATTEVFTSEFGCGSPFYMSPECLQATTNFSHYGSAPNDVWSLGVILVNLTCGRNPWKRASSALDETFRAFLQNPAFLRSILPLSSELYSILQRVFDPNPTTRITLPELRISIINCSKFTVSFESYRNAVGFLRNDLSFFNNTLDDKVSISRLLTPPSFSFKESPLTPSTSKTKNMLPGQFNLPITPISPKRF</sequence>
<protein>
    <recommendedName>
        <fullName evidence="6">Protein kinase domain-containing protein</fullName>
    </recommendedName>
</protein>
<dbReference type="GO" id="GO:0010506">
    <property type="term" value="P:regulation of autophagy"/>
    <property type="evidence" value="ECO:0007669"/>
    <property type="project" value="InterPro"/>
</dbReference>
<dbReference type="EMBL" id="AFWA02000003">
    <property type="protein sequence ID" value="EMR10885.1"/>
    <property type="molecule type" value="Genomic_DNA"/>
</dbReference>
<organism evidence="7 8">
    <name type="scientific">Pneumocystis murina (strain B123)</name>
    <name type="common">Mouse pneumocystis pneumonia agent</name>
    <name type="synonym">Pneumocystis carinii f. sp. muris</name>
    <dbReference type="NCBI Taxonomy" id="1069680"/>
    <lineage>
        <taxon>Eukaryota</taxon>
        <taxon>Fungi</taxon>
        <taxon>Dikarya</taxon>
        <taxon>Ascomycota</taxon>
        <taxon>Taphrinomycotina</taxon>
        <taxon>Pneumocystomycetes</taxon>
        <taxon>Pneumocystaceae</taxon>
        <taxon>Pneumocystis</taxon>
    </lineage>
</organism>
<dbReference type="GO" id="GO:0110045">
    <property type="term" value="P:negative regulation of cell cycle switching, mitotic to meiotic cell cycle"/>
    <property type="evidence" value="ECO:0007669"/>
    <property type="project" value="EnsemblFungi"/>
</dbReference>
<evidence type="ECO:0000256" key="4">
    <source>
        <dbReference type="RuleBase" id="RU000304"/>
    </source>
</evidence>
<dbReference type="GO" id="GO:0000122">
    <property type="term" value="P:negative regulation of transcription by RNA polymerase II"/>
    <property type="evidence" value="ECO:0007669"/>
    <property type="project" value="EnsemblFungi"/>
</dbReference>
<keyword evidence="8" id="KW-1185">Reference proteome</keyword>
<keyword evidence="4" id="KW-0808">Transferase</keyword>
<dbReference type="eggNOG" id="KOG0583">
    <property type="taxonomic scope" value="Eukaryota"/>
</dbReference>
<keyword evidence="5" id="KW-1133">Transmembrane helix</keyword>
<dbReference type="SMART" id="SM00220">
    <property type="entry name" value="S_TKc"/>
    <property type="match status" value="1"/>
</dbReference>
<comment type="caution">
    <text evidence="7">The sequence shown here is derived from an EMBL/GenBank/DDBJ whole genome shotgun (WGS) entry which is preliminary data.</text>
</comment>
<dbReference type="GO" id="GO:0005737">
    <property type="term" value="C:cytoplasm"/>
    <property type="evidence" value="ECO:0007669"/>
    <property type="project" value="TreeGrafter"/>
</dbReference>
<feature type="binding site" evidence="3">
    <location>
        <position position="50"/>
    </location>
    <ligand>
        <name>ATP</name>
        <dbReference type="ChEBI" id="CHEBI:30616"/>
    </ligand>
</feature>
<keyword evidence="5" id="KW-0812">Transmembrane</keyword>
<accession>M7PAK8</accession>
<dbReference type="STRING" id="1069680.M7PAK8"/>
<dbReference type="PROSITE" id="PS00108">
    <property type="entry name" value="PROTEIN_KINASE_ST"/>
    <property type="match status" value="1"/>
</dbReference>
<dbReference type="CDD" id="cd13993">
    <property type="entry name" value="STKc_Pat1_like"/>
    <property type="match status" value="1"/>
</dbReference>
<keyword evidence="5" id="KW-0472">Membrane</keyword>
<dbReference type="Gene3D" id="1.10.510.10">
    <property type="entry name" value="Transferase(Phosphotransferase) domain 1"/>
    <property type="match status" value="1"/>
</dbReference>
<dbReference type="InterPro" id="IPR011009">
    <property type="entry name" value="Kinase-like_dom_sf"/>
</dbReference>
<dbReference type="Pfam" id="PF00069">
    <property type="entry name" value="Pkinase"/>
    <property type="match status" value="1"/>
</dbReference>
<dbReference type="HOGENOM" id="CLU_000288_172_3_1"/>
<evidence type="ECO:0000256" key="1">
    <source>
        <dbReference type="ARBA" id="ARBA00022741"/>
    </source>
</evidence>
<dbReference type="InterPro" id="IPR045269">
    <property type="entry name" value="Atg1-like"/>
</dbReference>
<dbReference type="RefSeq" id="XP_007872944.1">
    <property type="nucleotide sequence ID" value="XM_007874753.1"/>
</dbReference>
<dbReference type="Proteomes" id="UP000011958">
    <property type="component" value="Unassembled WGS sequence"/>
</dbReference>
<keyword evidence="1 3" id="KW-0547">Nucleotide-binding</keyword>
<evidence type="ECO:0000256" key="3">
    <source>
        <dbReference type="PROSITE-ProRule" id="PRU10141"/>
    </source>
</evidence>
<dbReference type="PANTHER" id="PTHR24348">
    <property type="entry name" value="SERINE/THREONINE-PROTEIN KINASE UNC-51-RELATED"/>
    <property type="match status" value="1"/>
</dbReference>
<dbReference type="GeneID" id="19894729"/>
<dbReference type="OrthoDB" id="541276at2759"/>
<name>M7PAK8_PNEMU</name>
<dbReference type="GO" id="GO:0005634">
    <property type="term" value="C:nucleus"/>
    <property type="evidence" value="ECO:0007669"/>
    <property type="project" value="EnsemblFungi"/>
</dbReference>
<dbReference type="GO" id="GO:0044843">
    <property type="term" value="P:cell cycle G1/S phase transition"/>
    <property type="evidence" value="ECO:0007669"/>
    <property type="project" value="EnsemblFungi"/>
</dbReference>
<dbReference type="GO" id="GO:0005524">
    <property type="term" value="F:ATP binding"/>
    <property type="evidence" value="ECO:0007669"/>
    <property type="project" value="UniProtKB-UniRule"/>
</dbReference>
<dbReference type="GO" id="GO:0010515">
    <property type="term" value="P:negative regulation of induction of conjugation with cellular fusion"/>
    <property type="evidence" value="ECO:0007669"/>
    <property type="project" value="EnsemblFungi"/>
</dbReference>
<feature type="transmembrane region" description="Helical" evidence="5">
    <location>
        <begin position="20"/>
        <end position="45"/>
    </location>
</feature>
<dbReference type="OMA" id="GMTCKLA"/>
<gene>
    <name evidence="7" type="ORF">PNEG_01031</name>
</gene>
<keyword evidence="2 3" id="KW-0067">ATP-binding</keyword>
<evidence type="ECO:0000259" key="6">
    <source>
        <dbReference type="PROSITE" id="PS50011"/>
    </source>
</evidence>
<keyword evidence="4" id="KW-0723">Serine/threonine-protein kinase</keyword>
<proteinExistence type="inferred from homology"/>
<evidence type="ECO:0000313" key="8">
    <source>
        <dbReference type="Proteomes" id="UP000011958"/>
    </source>
</evidence>
<comment type="similarity">
    <text evidence="4">Belongs to the protein kinase superfamily.</text>
</comment>
<dbReference type="FunFam" id="1.10.510.10:FF:000571">
    <property type="entry name" value="Maternal embryonic leucine zipper kinase"/>
    <property type="match status" value="1"/>
</dbReference>
<feature type="domain" description="Protein kinase" evidence="6">
    <location>
        <begin position="17"/>
        <end position="283"/>
    </location>
</feature>
<evidence type="ECO:0000256" key="2">
    <source>
        <dbReference type="ARBA" id="ARBA00022840"/>
    </source>
</evidence>
<dbReference type="SUPFAM" id="SSF56112">
    <property type="entry name" value="Protein kinase-like (PK-like)"/>
    <property type="match status" value="1"/>
</dbReference>
<reference evidence="8" key="1">
    <citation type="journal article" date="2016" name="Nat. Commun.">
        <title>Genome analysis of three Pneumocystis species reveals adaptation mechanisms to life exclusively in mammalian hosts.</title>
        <authorList>
            <person name="Ma L."/>
            <person name="Chen Z."/>
            <person name="Huang D.W."/>
            <person name="Kutty G."/>
            <person name="Ishihara M."/>
            <person name="Wang H."/>
            <person name="Abouelleil A."/>
            <person name="Bishop L."/>
            <person name="Davey E."/>
            <person name="Deng R."/>
            <person name="Deng X."/>
            <person name="Fan L."/>
            <person name="Fantoni G."/>
            <person name="Fitzgerald M."/>
            <person name="Gogineni E."/>
            <person name="Goldberg J.M."/>
            <person name="Handley G."/>
            <person name="Hu X."/>
            <person name="Huber C."/>
            <person name="Jiao X."/>
            <person name="Jones K."/>
            <person name="Levin J.Z."/>
            <person name="Liu Y."/>
            <person name="Macdonald P."/>
            <person name="Melnikov A."/>
            <person name="Raley C."/>
            <person name="Sassi M."/>
            <person name="Sherman B.T."/>
            <person name="Song X."/>
            <person name="Sykes S."/>
            <person name="Tran B."/>
            <person name="Walsh L."/>
            <person name="Xia Y."/>
            <person name="Yang J."/>
            <person name="Young S."/>
            <person name="Zeng Q."/>
            <person name="Zheng X."/>
            <person name="Stephens R."/>
            <person name="Nusbaum C."/>
            <person name="Birren B.W."/>
            <person name="Azadi P."/>
            <person name="Lempicki R.A."/>
            <person name="Cuomo C.A."/>
            <person name="Kovacs J.A."/>
        </authorList>
    </citation>
    <scope>NUCLEOTIDE SEQUENCE [LARGE SCALE GENOMIC DNA]</scope>
    <source>
        <strain evidence="8">B123</strain>
    </source>
</reference>
<dbReference type="PROSITE" id="PS50011">
    <property type="entry name" value="PROTEIN_KINASE_DOM"/>
    <property type="match status" value="1"/>
</dbReference>